<organism evidence="2 3">
    <name type="scientific">Pristionchus fissidentatus</name>
    <dbReference type="NCBI Taxonomy" id="1538716"/>
    <lineage>
        <taxon>Eukaryota</taxon>
        <taxon>Metazoa</taxon>
        <taxon>Ecdysozoa</taxon>
        <taxon>Nematoda</taxon>
        <taxon>Chromadorea</taxon>
        <taxon>Rhabditida</taxon>
        <taxon>Rhabditina</taxon>
        <taxon>Diplogasteromorpha</taxon>
        <taxon>Diplogasteroidea</taxon>
        <taxon>Neodiplogasteridae</taxon>
        <taxon>Pristionchus</taxon>
    </lineage>
</organism>
<accession>A0AAV5V4C0</accession>
<feature type="transmembrane region" description="Helical" evidence="1">
    <location>
        <begin position="45"/>
        <end position="71"/>
    </location>
</feature>
<evidence type="ECO:0008006" key="4">
    <source>
        <dbReference type="Google" id="ProtNLM"/>
    </source>
</evidence>
<gene>
    <name evidence="2" type="ORF">PFISCL1PPCAC_4691</name>
</gene>
<feature type="non-terminal residue" evidence="2">
    <location>
        <position position="182"/>
    </location>
</feature>
<dbReference type="AlphaFoldDB" id="A0AAV5V4C0"/>
<evidence type="ECO:0000256" key="1">
    <source>
        <dbReference type="SAM" id="Phobius"/>
    </source>
</evidence>
<keyword evidence="1" id="KW-0812">Transmembrane</keyword>
<sequence>MLNVRPASLHLAHFLAHRPGMREYVKSRDRDVTFRNPTVSYLVPAFFSLSISATVFWKLMSVWLTINWLPLRPSSARMRMMRAAMFTAGSLFWTTPSGNDVFRSSLSLFFSSSSSQLLSAAGFNSRSMYKQAALSETAGSGWVTLMPSAAHNALIESAMSEDSQSTLLSGFSPFLSLSSFSR</sequence>
<protein>
    <recommendedName>
        <fullName evidence="4">G protein-coupled receptor</fullName>
    </recommendedName>
</protein>
<dbReference type="EMBL" id="BTSY01000002">
    <property type="protein sequence ID" value="GMT13394.1"/>
    <property type="molecule type" value="Genomic_DNA"/>
</dbReference>
<keyword evidence="3" id="KW-1185">Reference proteome</keyword>
<evidence type="ECO:0000313" key="2">
    <source>
        <dbReference type="EMBL" id="GMT13394.1"/>
    </source>
</evidence>
<keyword evidence="1" id="KW-0472">Membrane</keyword>
<evidence type="ECO:0000313" key="3">
    <source>
        <dbReference type="Proteomes" id="UP001432322"/>
    </source>
</evidence>
<name>A0AAV5V4C0_9BILA</name>
<comment type="caution">
    <text evidence="2">The sequence shown here is derived from an EMBL/GenBank/DDBJ whole genome shotgun (WGS) entry which is preliminary data.</text>
</comment>
<proteinExistence type="predicted"/>
<keyword evidence="1" id="KW-1133">Transmembrane helix</keyword>
<dbReference type="Proteomes" id="UP001432322">
    <property type="component" value="Unassembled WGS sequence"/>
</dbReference>
<reference evidence="2" key="1">
    <citation type="submission" date="2023-10" db="EMBL/GenBank/DDBJ databases">
        <title>Genome assembly of Pristionchus species.</title>
        <authorList>
            <person name="Yoshida K."/>
            <person name="Sommer R.J."/>
        </authorList>
    </citation>
    <scope>NUCLEOTIDE SEQUENCE</scope>
    <source>
        <strain evidence="2">RS5133</strain>
    </source>
</reference>